<proteinExistence type="predicted"/>
<dbReference type="Proteomes" id="UP000037755">
    <property type="component" value="Unassembled WGS sequence"/>
</dbReference>
<keyword evidence="1" id="KW-0812">Transmembrane</keyword>
<reference evidence="2 3" key="1">
    <citation type="submission" date="2015-08" db="EMBL/GenBank/DDBJ databases">
        <title>Whole genome sequence of Flavobacterium akiainvivens IK-1T, from decaying Wikstroemia oahuensis, an endemic Hawaiian shrub.</title>
        <authorList>
            <person name="Wan X."/>
            <person name="Hou S."/>
            <person name="Saito J."/>
            <person name="Donachie S."/>
        </authorList>
    </citation>
    <scope>NUCLEOTIDE SEQUENCE [LARGE SCALE GENOMIC DNA]</scope>
    <source>
        <strain evidence="2 3">IK-1</strain>
    </source>
</reference>
<accession>A0A0M8MIA0</accession>
<organism evidence="2 3">
    <name type="scientific">Flavobacterium akiainvivens</name>
    <dbReference type="NCBI Taxonomy" id="1202724"/>
    <lineage>
        <taxon>Bacteria</taxon>
        <taxon>Pseudomonadati</taxon>
        <taxon>Bacteroidota</taxon>
        <taxon>Flavobacteriia</taxon>
        <taxon>Flavobacteriales</taxon>
        <taxon>Flavobacteriaceae</taxon>
        <taxon>Flavobacterium</taxon>
    </lineage>
</organism>
<keyword evidence="3" id="KW-1185">Reference proteome</keyword>
<keyword evidence="1" id="KW-1133">Transmembrane helix</keyword>
<evidence type="ECO:0000313" key="2">
    <source>
        <dbReference type="EMBL" id="KOS06791.1"/>
    </source>
</evidence>
<keyword evidence="1" id="KW-0472">Membrane</keyword>
<feature type="transmembrane region" description="Helical" evidence="1">
    <location>
        <begin position="48"/>
        <end position="66"/>
    </location>
</feature>
<evidence type="ECO:0000313" key="3">
    <source>
        <dbReference type="Proteomes" id="UP000037755"/>
    </source>
</evidence>
<dbReference type="RefSeq" id="WP_054408414.1">
    <property type="nucleotide sequence ID" value="NZ_FOYA01000028.1"/>
</dbReference>
<name>A0A0M8MIA0_9FLAO</name>
<sequence length="136" mass="15361">MAPDDTPLFGNTCGKLYRDRFMVVARGKNYYKQIETVRNIKFVARPTLKGLFFLFLPAILFLFPFLMHDPGLIVIICVLVPATILAVLSIVKMDKHYSIVVFLKDGTPKSYTIWSGNIVEAKRLVKVIAAALKKRA</sequence>
<dbReference type="AlphaFoldDB" id="A0A0M8MIA0"/>
<evidence type="ECO:0000256" key="1">
    <source>
        <dbReference type="SAM" id="Phobius"/>
    </source>
</evidence>
<dbReference type="EMBL" id="LIYD01000005">
    <property type="protein sequence ID" value="KOS06791.1"/>
    <property type="molecule type" value="Genomic_DNA"/>
</dbReference>
<dbReference type="OrthoDB" id="1355248at2"/>
<feature type="transmembrane region" description="Helical" evidence="1">
    <location>
        <begin position="72"/>
        <end position="91"/>
    </location>
</feature>
<comment type="caution">
    <text evidence="2">The sequence shown here is derived from an EMBL/GenBank/DDBJ whole genome shotgun (WGS) entry which is preliminary data.</text>
</comment>
<protein>
    <submittedName>
        <fullName evidence="2">Uncharacterized protein</fullName>
    </submittedName>
</protein>
<dbReference type="PATRIC" id="fig|1202724.3.peg.2636"/>
<gene>
    <name evidence="2" type="ORF">AM493_12730</name>
</gene>